<dbReference type="Proteomes" id="UP000246464">
    <property type="component" value="Chromosome 15"/>
</dbReference>
<proteinExistence type="predicted"/>
<keyword evidence="3" id="KW-1185">Reference proteome</keyword>
<accession>A0A2U9CD18</accession>
<evidence type="ECO:0000256" key="1">
    <source>
        <dbReference type="SAM" id="MobiDB-lite"/>
    </source>
</evidence>
<protein>
    <submittedName>
        <fullName evidence="2">Putative latent-transforming growth factor beta-binding protein 1-like</fullName>
    </submittedName>
</protein>
<dbReference type="EMBL" id="CP026257">
    <property type="protein sequence ID" value="AWP14467.1"/>
    <property type="molecule type" value="Genomic_DNA"/>
</dbReference>
<gene>
    <name evidence="2" type="ORF">SMAX5B_008569</name>
</gene>
<sequence>MCLRPQLCVCKPGSKGKACEQKTVSAHPFPAQPAHEPTNGHNTGHTNGHTTGHTNGYNVVPQRPIPQQGVPPNGYASAPSPASNMAQMKLTVKPYQQLVRPHYIQQHIQQQ</sequence>
<dbReference type="AlphaFoldDB" id="A0A2U9CD18"/>
<reference evidence="2 3" key="1">
    <citation type="submission" date="2017-12" db="EMBL/GenBank/DDBJ databases">
        <title>Integrating genomic resources of turbot (Scophthalmus maximus) in depth evaluation of genetic and physical mapping variation across individuals.</title>
        <authorList>
            <person name="Martinez P."/>
        </authorList>
    </citation>
    <scope>NUCLEOTIDE SEQUENCE [LARGE SCALE GENOMIC DNA]</scope>
</reference>
<feature type="compositionally biased region" description="Low complexity" evidence="1">
    <location>
        <begin position="39"/>
        <end position="56"/>
    </location>
</feature>
<organism evidence="2 3">
    <name type="scientific">Scophthalmus maximus</name>
    <name type="common">Turbot</name>
    <name type="synonym">Psetta maxima</name>
    <dbReference type="NCBI Taxonomy" id="52904"/>
    <lineage>
        <taxon>Eukaryota</taxon>
        <taxon>Metazoa</taxon>
        <taxon>Chordata</taxon>
        <taxon>Craniata</taxon>
        <taxon>Vertebrata</taxon>
        <taxon>Euteleostomi</taxon>
        <taxon>Actinopterygii</taxon>
        <taxon>Neopterygii</taxon>
        <taxon>Teleostei</taxon>
        <taxon>Neoteleostei</taxon>
        <taxon>Acanthomorphata</taxon>
        <taxon>Carangaria</taxon>
        <taxon>Pleuronectiformes</taxon>
        <taxon>Pleuronectoidei</taxon>
        <taxon>Scophthalmidae</taxon>
        <taxon>Scophthalmus</taxon>
    </lineage>
</organism>
<evidence type="ECO:0000313" key="3">
    <source>
        <dbReference type="Proteomes" id="UP000246464"/>
    </source>
</evidence>
<feature type="region of interest" description="Disordered" evidence="1">
    <location>
        <begin position="28"/>
        <end position="82"/>
    </location>
</feature>
<name>A0A2U9CD18_SCOMX</name>
<evidence type="ECO:0000313" key="2">
    <source>
        <dbReference type="EMBL" id="AWP14467.1"/>
    </source>
</evidence>